<dbReference type="Proteomes" id="UP000000483">
    <property type="component" value="Chromosome"/>
</dbReference>
<evidence type="ECO:0000313" key="2">
    <source>
        <dbReference type="EMBL" id="AEB10505.1"/>
    </source>
</evidence>
<gene>
    <name evidence="2" type="ordered locus">Desac_2690</name>
</gene>
<evidence type="ECO:0000256" key="1">
    <source>
        <dbReference type="SAM" id="SignalP"/>
    </source>
</evidence>
<dbReference type="OrthoDB" id="9802177at2"/>
<feature type="chain" id="PRO_5003283822" description="Porin" evidence="1">
    <location>
        <begin position="27"/>
        <end position="470"/>
    </location>
</feature>
<name>F2NIN0_DESAR</name>
<proteinExistence type="predicted"/>
<feature type="signal peptide" evidence="1">
    <location>
        <begin position="1"/>
        <end position="26"/>
    </location>
</feature>
<dbReference type="SUPFAM" id="SSF56935">
    <property type="entry name" value="Porins"/>
    <property type="match status" value="1"/>
</dbReference>
<protein>
    <recommendedName>
        <fullName evidence="4">Porin</fullName>
    </recommendedName>
</protein>
<dbReference type="EMBL" id="CP002629">
    <property type="protein sequence ID" value="AEB10505.1"/>
    <property type="molecule type" value="Genomic_DNA"/>
</dbReference>
<evidence type="ECO:0000313" key="3">
    <source>
        <dbReference type="Proteomes" id="UP000000483"/>
    </source>
</evidence>
<dbReference type="KEGG" id="dao:Desac_2690"/>
<organism evidence="2 3">
    <name type="scientific">Desulfobacca acetoxidans (strain ATCC 700848 / DSM 11109 / ASRB2)</name>
    <dbReference type="NCBI Taxonomy" id="880072"/>
    <lineage>
        <taxon>Bacteria</taxon>
        <taxon>Pseudomonadati</taxon>
        <taxon>Thermodesulfobacteriota</taxon>
        <taxon>Desulfobaccia</taxon>
        <taxon>Desulfobaccales</taxon>
        <taxon>Desulfobaccaceae</taxon>
        <taxon>Desulfobacca</taxon>
    </lineage>
</organism>
<accession>F2NIN0</accession>
<dbReference type="eggNOG" id="ENOG50338CY">
    <property type="taxonomic scope" value="Bacteria"/>
</dbReference>
<dbReference type="AlphaFoldDB" id="F2NIN0"/>
<reference evidence="3" key="2">
    <citation type="submission" date="2011-03" db="EMBL/GenBank/DDBJ databases">
        <title>The complete genome of Desulfobacca acetoxidans DSM 11109.</title>
        <authorList>
            <consortium name="US DOE Joint Genome Institute (JGI-PGF)"/>
            <person name="Lucas S."/>
            <person name="Copeland A."/>
            <person name="Lapidus A."/>
            <person name="Bruce D."/>
            <person name="Goodwin L."/>
            <person name="Pitluck S."/>
            <person name="Peters L."/>
            <person name="Kyrpides N."/>
            <person name="Mavromatis K."/>
            <person name="Ivanova N."/>
            <person name="Ovchinnikova G."/>
            <person name="Teshima H."/>
            <person name="Detter J.C."/>
            <person name="Han C."/>
            <person name="Land M."/>
            <person name="Hauser L."/>
            <person name="Markowitz V."/>
            <person name="Cheng J.-F."/>
            <person name="Hugenholtz P."/>
            <person name="Woyke T."/>
            <person name="Wu D."/>
            <person name="Spring S."/>
            <person name="Schueler E."/>
            <person name="Brambilla E."/>
            <person name="Klenk H.-P."/>
            <person name="Eisen J.A."/>
        </authorList>
    </citation>
    <scope>NUCLEOTIDE SEQUENCE [LARGE SCALE GENOMIC DNA]</scope>
    <source>
        <strain evidence="3">ATCC 700848 / DSM 11109 / ASRB2</strain>
    </source>
</reference>
<keyword evidence="1" id="KW-0732">Signal</keyword>
<evidence type="ECO:0008006" key="4">
    <source>
        <dbReference type="Google" id="ProtNLM"/>
    </source>
</evidence>
<keyword evidence="3" id="KW-1185">Reference proteome</keyword>
<dbReference type="STRING" id="880072.Desac_2690"/>
<dbReference type="RefSeq" id="WP_013707614.1">
    <property type="nucleotide sequence ID" value="NC_015388.1"/>
</dbReference>
<reference evidence="2 3" key="1">
    <citation type="journal article" date="2011" name="Stand. Genomic Sci.">
        <title>Complete genome sequence of the acetate-degrading sulfate reducer Desulfobacca acetoxidans type strain (ASRB2).</title>
        <authorList>
            <person name="Goker M."/>
            <person name="Teshima H."/>
            <person name="Lapidus A."/>
            <person name="Nolan M."/>
            <person name="Lucas S."/>
            <person name="Hammon N."/>
            <person name="Deshpande S."/>
            <person name="Cheng J.F."/>
            <person name="Tapia R."/>
            <person name="Han C."/>
            <person name="Goodwin L."/>
            <person name="Pitluck S."/>
            <person name="Huntemann M."/>
            <person name="Liolios K."/>
            <person name="Ivanova N."/>
            <person name="Pagani I."/>
            <person name="Mavromatis K."/>
            <person name="Ovchinikova G."/>
            <person name="Pati A."/>
            <person name="Chen A."/>
            <person name="Palaniappan K."/>
            <person name="Land M."/>
            <person name="Hauser L."/>
            <person name="Brambilla E.M."/>
            <person name="Rohde M."/>
            <person name="Spring S."/>
            <person name="Detter J.C."/>
            <person name="Woyke T."/>
            <person name="Bristow J."/>
            <person name="Eisen J.A."/>
            <person name="Markowitz V."/>
            <person name="Hugenholtz P."/>
            <person name="Kyrpides N.C."/>
            <person name="Klenk H.P."/>
        </authorList>
    </citation>
    <scope>NUCLEOTIDE SEQUENCE [LARGE SCALE GENOMIC DNA]</scope>
    <source>
        <strain evidence="3">ATCC 700848 / DSM 11109 / ASRB2</strain>
    </source>
</reference>
<dbReference type="HOGENOM" id="CLU_583582_0_0_7"/>
<sequence>MRTWKQWKGAALLTALLLAVPVGVQAAADFTLGGFIALYGIWDSTQMNNNLSQLVSRNNDPNNQHGRLRFSAERIRMNFTIKGPQLWGAKTTGFIEWDFDGGGNEYIMTGTPGGGWASPHKARPRLRHAMFRLNWPETELMLGQYWSLLSDDPPEVAKPGTAGIPGIIWFREPQICVKQKFMGIFEVAASIANPGNGPDGIQLASDQWTANNAYPGESSETPRFTGRVKYEQDLYGKAPFYGRPRGVSAFVAAAWQRLRYRPFVGALVGTTDNRGVMFGQNNFNTVNVEQRDQQYLNHWVVNSSLFLPIITTTTQNLAGTMSLLTHWYVGAGLDLEKEGVPNNTSYMNFVTFDAVNNRWVGDRQLAQQFGGFVQLQYYFTNQWYTTVLWGMNKIFNIDRDRWIGTSRQADPPKLNQHYYLTLWYQPIKALKFGAEYTYARTDYYQNRLQGSNLDNYGENHRLLFVGTFFF</sequence>